<dbReference type="SUPFAM" id="SSF102198">
    <property type="entry name" value="Putative cyclase"/>
    <property type="match status" value="1"/>
</dbReference>
<dbReference type="InterPro" id="IPR037175">
    <property type="entry name" value="KFase_sf"/>
</dbReference>
<dbReference type="EMBL" id="CAEZYZ010000061">
    <property type="protein sequence ID" value="CAB4743998.1"/>
    <property type="molecule type" value="Genomic_DNA"/>
</dbReference>
<evidence type="ECO:0000313" key="2">
    <source>
        <dbReference type="EMBL" id="CAB4746106.1"/>
    </source>
</evidence>
<dbReference type="PANTHER" id="PTHR31118">
    <property type="entry name" value="CYCLASE-LIKE PROTEIN 2"/>
    <property type="match status" value="1"/>
</dbReference>
<accession>A0A6J6TFW8</accession>
<dbReference type="AlphaFoldDB" id="A0A6J6TFW8"/>
<reference evidence="2" key="1">
    <citation type="submission" date="2020-05" db="EMBL/GenBank/DDBJ databases">
        <authorList>
            <person name="Chiriac C."/>
            <person name="Salcher M."/>
            <person name="Ghai R."/>
            <person name="Kavagutti S V."/>
        </authorList>
    </citation>
    <scope>NUCLEOTIDE SEQUENCE</scope>
</reference>
<name>A0A6J6TFW8_9ZZZZ</name>
<organism evidence="2">
    <name type="scientific">freshwater metagenome</name>
    <dbReference type="NCBI Taxonomy" id="449393"/>
    <lineage>
        <taxon>unclassified sequences</taxon>
        <taxon>metagenomes</taxon>
        <taxon>ecological metagenomes</taxon>
    </lineage>
</organism>
<sequence>MTYTWPLGDAESQLEFVELSHSWGLGQPCWPYFEDVKIERLHGMAKSRVLTQKITTVMHSGTHIDAPGHVIEGTPLLDEIPLSAFFGTGVVLDVPMGKWEKIMPEHLEKAAEKTPVRPGDIVIVNTGWHHKYADSAEYYAYSPGFYKEAGEWFVSKGVKAVGTDTQALDHPLATAIGPHGPAEAQGGLLPWACKEYEEETGKKVADEFALWEPCHREILSHGIYGFENVGGDVDQVTGKRVTFAAFPWRWRGGDGCIVRLVAITDPKGTYRIETGSN</sequence>
<dbReference type="EMBL" id="CAEZYW010000158">
    <property type="protein sequence ID" value="CAB4746106.1"/>
    <property type="molecule type" value="Genomic_DNA"/>
</dbReference>
<dbReference type="GO" id="GO:0004061">
    <property type="term" value="F:arylformamidase activity"/>
    <property type="evidence" value="ECO:0007669"/>
    <property type="project" value="InterPro"/>
</dbReference>
<dbReference type="InterPro" id="IPR007325">
    <property type="entry name" value="KFase/CYL"/>
</dbReference>
<dbReference type="GO" id="GO:0019441">
    <property type="term" value="P:L-tryptophan catabolic process to kynurenine"/>
    <property type="evidence" value="ECO:0007669"/>
    <property type="project" value="InterPro"/>
</dbReference>
<proteinExistence type="predicted"/>
<dbReference type="PANTHER" id="PTHR31118:SF32">
    <property type="entry name" value="KYNURENINE FORMAMIDASE"/>
    <property type="match status" value="1"/>
</dbReference>
<evidence type="ECO:0000313" key="1">
    <source>
        <dbReference type="EMBL" id="CAB4743998.1"/>
    </source>
</evidence>
<gene>
    <name evidence="2" type="ORF">UFOPK2786_01044</name>
    <name evidence="1" type="ORF">UFOPK2810_00492</name>
</gene>
<dbReference type="Pfam" id="PF04199">
    <property type="entry name" value="Cyclase"/>
    <property type="match status" value="1"/>
</dbReference>
<dbReference type="Gene3D" id="3.50.30.50">
    <property type="entry name" value="Putative cyclase"/>
    <property type="match status" value="1"/>
</dbReference>
<protein>
    <submittedName>
        <fullName evidence="2">Unannotated protein</fullName>
    </submittedName>
</protein>